<keyword evidence="1" id="KW-0472">Membrane</keyword>
<proteinExistence type="predicted"/>
<dbReference type="AlphaFoldDB" id="A0A816DVJ8"/>
<evidence type="ECO:0000313" key="2">
    <source>
        <dbReference type="EMBL" id="CAF1642460.1"/>
    </source>
</evidence>
<keyword evidence="1" id="KW-1133">Transmembrane helix</keyword>
<reference evidence="2" key="1">
    <citation type="submission" date="2021-02" db="EMBL/GenBank/DDBJ databases">
        <authorList>
            <person name="Nowell W R."/>
        </authorList>
    </citation>
    <scope>NUCLEOTIDE SEQUENCE</scope>
</reference>
<gene>
    <name evidence="2" type="ORF">XAT740_LOCUS53561</name>
</gene>
<keyword evidence="1" id="KW-0812">Transmembrane</keyword>
<sequence>TFVAPSKNYTLTYSFEVSNESGNQEAVVSRTVYFGLDNIELYNRKCDEALEPVTVMTTEPATGTGSVTTSNINSTTVDATHPTTTKPNNLGLILGLSLGLGIPALLVLVIGAYCYLKQGKRSSRYEIEDEKKYIPLKTRGKKGGASDNLTRYIY</sequence>
<feature type="transmembrane region" description="Helical" evidence="1">
    <location>
        <begin position="92"/>
        <end position="116"/>
    </location>
</feature>
<name>A0A816DVJ8_ADIRI</name>
<dbReference type="EMBL" id="CAJNOR010009231">
    <property type="protein sequence ID" value="CAF1642460.1"/>
    <property type="molecule type" value="Genomic_DNA"/>
</dbReference>
<feature type="non-terminal residue" evidence="2">
    <location>
        <position position="154"/>
    </location>
</feature>
<comment type="caution">
    <text evidence="2">The sequence shown here is derived from an EMBL/GenBank/DDBJ whole genome shotgun (WGS) entry which is preliminary data.</text>
</comment>
<dbReference type="Proteomes" id="UP000663828">
    <property type="component" value="Unassembled WGS sequence"/>
</dbReference>
<evidence type="ECO:0000313" key="3">
    <source>
        <dbReference type="Proteomes" id="UP000663828"/>
    </source>
</evidence>
<evidence type="ECO:0000256" key="1">
    <source>
        <dbReference type="SAM" id="Phobius"/>
    </source>
</evidence>
<accession>A0A816DVJ8</accession>
<keyword evidence="3" id="KW-1185">Reference proteome</keyword>
<protein>
    <submittedName>
        <fullName evidence="2">Uncharacterized protein</fullName>
    </submittedName>
</protein>
<organism evidence="2 3">
    <name type="scientific">Adineta ricciae</name>
    <name type="common">Rotifer</name>
    <dbReference type="NCBI Taxonomy" id="249248"/>
    <lineage>
        <taxon>Eukaryota</taxon>
        <taxon>Metazoa</taxon>
        <taxon>Spiralia</taxon>
        <taxon>Gnathifera</taxon>
        <taxon>Rotifera</taxon>
        <taxon>Eurotatoria</taxon>
        <taxon>Bdelloidea</taxon>
        <taxon>Adinetida</taxon>
        <taxon>Adinetidae</taxon>
        <taxon>Adineta</taxon>
    </lineage>
</organism>